<name>A0ABV3M1Q9_9ACTN</name>
<keyword evidence="3" id="KW-1185">Reference proteome</keyword>
<comment type="caution">
    <text evidence="2">The sequence shown here is derived from an EMBL/GenBank/DDBJ whole genome shotgun (WGS) entry which is preliminary data.</text>
</comment>
<accession>A0ABV3M1Q9</accession>
<dbReference type="RefSeq" id="WP_359780915.1">
    <property type="nucleotide sequence ID" value="NZ_JBEYRR010000008.1"/>
</dbReference>
<evidence type="ECO:0000313" key="2">
    <source>
        <dbReference type="EMBL" id="MEW2365643.1"/>
    </source>
</evidence>
<sequence length="127" mass="14166">MRLRTLGRHRGKTPARLRAELDRADCPLIGLATEVDRLRAERNQLEWQLDRAGIDLSGALDELRAAKQLVRHLEALVHLRDQQIDDLTRKVDIGVKAEHVIAATQPIPVPLHQSPLATDLGSVPRTA</sequence>
<protein>
    <submittedName>
        <fullName evidence="2">Uncharacterized protein</fullName>
    </submittedName>
</protein>
<organism evidence="2 3">
    <name type="scientific">Streptomyces huasconensis</name>
    <dbReference type="NCBI Taxonomy" id="1854574"/>
    <lineage>
        <taxon>Bacteria</taxon>
        <taxon>Bacillati</taxon>
        <taxon>Actinomycetota</taxon>
        <taxon>Actinomycetes</taxon>
        <taxon>Kitasatosporales</taxon>
        <taxon>Streptomycetaceae</taxon>
        <taxon>Streptomyces</taxon>
    </lineage>
</organism>
<dbReference type="Proteomes" id="UP001553843">
    <property type="component" value="Unassembled WGS sequence"/>
</dbReference>
<dbReference type="EMBL" id="JBEYRS010000012">
    <property type="protein sequence ID" value="MEW2365643.1"/>
    <property type="molecule type" value="Genomic_DNA"/>
</dbReference>
<evidence type="ECO:0000256" key="1">
    <source>
        <dbReference type="SAM" id="Coils"/>
    </source>
</evidence>
<proteinExistence type="predicted"/>
<evidence type="ECO:0000313" key="3">
    <source>
        <dbReference type="Proteomes" id="UP001553843"/>
    </source>
</evidence>
<keyword evidence="1" id="KW-0175">Coiled coil</keyword>
<reference evidence="2 3" key="1">
    <citation type="submission" date="2024-06" db="EMBL/GenBank/DDBJ databases">
        <title>The Natural Products Discovery Center: Release of the First 8490 Sequenced Strains for Exploring Actinobacteria Biosynthetic Diversity.</title>
        <authorList>
            <person name="Kalkreuter E."/>
            <person name="Kautsar S.A."/>
            <person name="Yang D."/>
            <person name="Bader C.D."/>
            <person name="Teijaro C.N."/>
            <person name="Fluegel L."/>
            <person name="Davis C.M."/>
            <person name="Simpson J.R."/>
            <person name="Lauterbach L."/>
            <person name="Steele A.D."/>
            <person name="Gui C."/>
            <person name="Meng S."/>
            <person name="Li G."/>
            <person name="Viehrig K."/>
            <person name="Ye F."/>
            <person name="Su P."/>
            <person name="Kiefer A.F."/>
            <person name="Nichols A."/>
            <person name="Cepeda A.J."/>
            <person name="Yan W."/>
            <person name="Fan B."/>
            <person name="Jiang Y."/>
            <person name="Adhikari A."/>
            <person name="Zheng C.-J."/>
            <person name="Schuster L."/>
            <person name="Cowan T.M."/>
            <person name="Smanski M.J."/>
            <person name="Chevrette M.G."/>
            <person name="De Carvalho L.P.S."/>
            <person name="Shen B."/>
        </authorList>
    </citation>
    <scope>NUCLEOTIDE SEQUENCE [LARGE SCALE GENOMIC DNA]</scope>
    <source>
        <strain evidence="2 3">NPDC047833</strain>
    </source>
</reference>
<feature type="coiled-coil region" evidence="1">
    <location>
        <begin position="28"/>
        <end position="76"/>
    </location>
</feature>
<gene>
    <name evidence="2" type="ORF">AB0887_27295</name>
</gene>